<proteinExistence type="predicted"/>
<organism evidence="1 2">
    <name type="scientific">Rhabditophanes sp. KR3021</name>
    <dbReference type="NCBI Taxonomy" id="114890"/>
    <lineage>
        <taxon>Eukaryota</taxon>
        <taxon>Metazoa</taxon>
        <taxon>Ecdysozoa</taxon>
        <taxon>Nematoda</taxon>
        <taxon>Chromadorea</taxon>
        <taxon>Rhabditida</taxon>
        <taxon>Tylenchina</taxon>
        <taxon>Panagrolaimomorpha</taxon>
        <taxon>Strongyloidoidea</taxon>
        <taxon>Alloionematidae</taxon>
        <taxon>Rhabditophanes</taxon>
    </lineage>
</organism>
<name>A0AC35UEK6_9BILA</name>
<sequence>MSNITNLSLCVAAFLASFWVMLCLGWILFNFFDKDYSIPGSSGFIKKIGEIGKNKSNLVNNKVNYLINQNSKANNEMLVKDDFRNKLDIV</sequence>
<dbReference type="Proteomes" id="UP000095286">
    <property type="component" value="Unplaced"/>
</dbReference>
<dbReference type="WBParaSite" id="RSKR_0001072350.1">
    <property type="protein sequence ID" value="RSKR_0001072350.1"/>
    <property type="gene ID" value="RSKR_0001072350"/>
</dbReference>
<evidence type="ECO:0000313" key="2">
    <source>
        <dbReference type="WBParaSite" id="RSKR_0001072350.1"/>
    </source>
</evidence>
<reference evidence="2" key="1">
    <citation type="submission" date="2016-11" db="UniProtKB">
        <authorList>
            <consortium name="WormBaseParasite"/>
        </authorList>
    </citation>
    <scope>IDENTIFICATION</scope>
    <source>
        <strain evidence="2">KR3021</strain>
    </source>
</reference>
<evidence type="ECO:0000313" key="1">
    <source>
        <dbReference type="Proteomes" id="UP000095286"/>
    </source>
</evidence>
<accession>A0AC35UEK6</accession>
<protein>
    <submittedName>
        <fullName evidence="2">Uncharacterized protein</fullName>
    </submittedName>
</protein>